<dbReference type="PANTHER" id="PTHR36112">
    <property type="entry name" value="RIBOSOMAL RNA SMALL SUBUNIT METHYLTRANSFERASE J"/>
    <property type="match status" value="1"/>
</dbReference>
<dbReference type="Pfam" id="PF04445">
    <property type="entry name" value="SAM_MT"/>
    <property type="match status" value="1"/>
</dbReference>
<accession>A0A075R4B8</accession>
<keyword evidence="1" id="KW-0489">Methyltransferase</keyword>
<dbReference type="KEGG" id="blr:BRLA_c030750"/>
<dbReference type="Proteomes" id="UP000005850">
    <property type="component" value="Chromosome"/>
</dbReference>
<keyword evidence="1" id="KW-0808">Transferase</keyword>
<sequence length="263" mass="29301">MIVTTGNEPRASVLAHAQELATIFSAPLVSRGELSIEKLRDKYQANDILIVTAKGARLERRGQQAFFFHPNTASFRIKRLERGDNDTMLSVCQISPGDKVLDATMGLAADAIVFAYATGGTGQVVGIESEPMIARLVRDGLTHWDTGSPALIEAMRRVQVEQVDHLDKLQALPDNSFDVVYFDPMFQQAVFESHGISTLRQLANDKVLTEETIAQARRVAKRRVVLKEGTTGTLHEQLGFTPYRKREHQVIYSYMEALEGSER</sequence>
<dbReference type="EMBL" id="CP007806">
    <property type="protein sequence ID" value="AIG27387.1"/>
    <property type="molecule type" value="Genomic_DNA"/>
</dbReference>
<dbReference type="STRING" id="1042163.BRLA_c030750"/>
<dbReference type="InterPro" id="IPR007536">
    <property type="entry name" value="16SrRNA_methylTrfase_J"/>
</dbReference>
<dbReference type="eggNOG" id="COG2265">
    <property type="taxonomic scope" value="Bacteria"/>
</dbReference>
<reference evidence="1 2" key="1">
    <citation type="journal article" date="2011" name="J. Bacteriol.">
        <title>Genome sequence of Brevibacillus laterosporus LMG 15441, a pathogen of invertebrates.</title>
        <authorList>
            <person name="Djukic M."/>
            <person name="Poehlein A."/>
            <person name="Thurmer A."/>
            <person name="Daniel R."/>
        </authorList>
    </citation>
    <scope>NUCLEOTIDE SEQUENCE [LARGE SCALE GENOMIC DNA]</scope>
    <source>
        <strain evidence="1 2">LMG 15441</strain>
    </source>
</reference>
<dbReference type="AlphaFoldDB" id="A0A075R4B8"/>
<keyword evidence="2" id="KW-1185">Reference proteome</keyword>
<dbReference type="HOGENOM" id="CLU_093128_0_0_9"/>
<evidence type="ECO:0000313" key="2">
    <source>
        <dbReference type="Proteomes" id="UP000005850"/>
    </source>
</evidence>
<dbReference type="GO" id="GO:0008990">
    <property type="term" value="F:rRNA (guanine-N2-)-methyltransferase activity"/>
    <property type="evidence" value="ECO:0007669"/>
    <property type="project" value="InterPro"/>
</dbReference>
<name>A0A075R4B8_BRELA</name>
<evidence type="ECO:0000313" key="1">
    <source>
        <dbReference type="EMBL" id="AIG27387.1"/>
    </source>
</evidence>
<dbReference type="RefSeq" id="WP_003337166.1">
    <property type="nucleotide sequence ID" value="NZ_CP007806.1"/>
</dbReference>
<dbReference type="PANTHER" id="PTHR36112:SF1">
    <property type="entry name" value="RIBOSOMAL RNA SMALL SUBUNIT METHYLTRANSFERASE J"/>
    <property type="match status" value="1"/>
</dbReference>
<dbReference type="SUPFAM" id="SSF53335">
    <property type="entry name" value="S-adenosyl-L-methionine-dependent methyltransferases"/>
    <property type="match status" value="1"/>
</dbReference>
<dbReference type="InterPro" id="IPR029063">
    <property type="entry name" value="SAM-dependent_MTases_sf"/>
</dbReference>
<proteinExistence type="predicted"/>
<protein>
    <submittedName>
        <fullName evidence="1">Putative methyltransferase</fullName>
    </submittedName>
</protein>
<dbReference type="CDD" id="cd02440">
    <property type="entry name" value="AdoMet_MTases"/>
    <property type="match status" value="1"/>
</dbReference>
<gene>
    <name evidence="1" type="ORF">BRLA_c030750</name>
</gene>
<organism evidence="1 2">
    <name type="scientific">Brevibacillus laterosporus LMG 15441</name>
    <dbReference type="NCBI Taxonomy" id="1042163"/>
    <lineage>
        <taxon>Bacteria</taxon>
        <taxon>Bacillati</taxon>
        <taxon>Bacillota</taxon>
        <taxon>Bacilli</taxon>
        <taxon>Bacillales</taxon>
        <taxon>Paenibacillaceae</taxon>
        <taxon>Brevibacillus</taxon>
    </lineage>
</organism>
<dbReference type="Gene3D" id="3.40.50.150">
    <property type="entry name" value="Vaccinia Virus protein VP39"/>
    <property type="match status" value="1"/>
</dbReference>